<evidence type="ECO:0000313" key="7">
    <source>
        <dbReference type="EMBL" id="QKY88667.1"/>
    </source>
</evidence>
<accession>A0A7S6BFR2</accession>
<evidence type="ECO:0000256" key="3">
    <source>
        <dbReference type="ARBA" id="ARBA00023157"/>
    </source>
</evidence>
<dbReference type="Pfam" id="PF00084">
    <property type="entry name" value="Sushi"/>
    <property type="match status" value="7"/>
</dbReference>
<feature type="domain" description="Sushi" evidence="6">
    <location>
        <begin position="161"/>
        <end position="219"/>
    </location>
</feature>
<dbReference type="InterPro" id="IPR050350">
    <property type="entry name" value="Compl-Cell_Adhes-Reg"/>
</dbReference>
<dbReference type="InterPro" id="IPR000436">
    <property type="entry name" value="Sushi_SCR_CCP_dom"/>
</dbReference>
<feature type="disulfide bond" evidence="5">
    <location>
        <begin position="131"/>
        <end position="158"/>
    </location>
</feature>
<evidence type="ECO:0000256" key="2">
    <source>
        <dbReference type="ARBA" id="ARBA00022737"/>
    </source>
</evidence>
<feature type="disulfide bond" evidence="5">
    <location>
        <begin position="69"/>
        <end position="96"/>
    </location>
</feature>
<feature type="disulfide bond" evidence="5">
    <location>
        <begin position="9"/>
        <end position="36"/>
    </location>
</feature>
<feature type="domain" description="Sushi" evidence="6">
    <location>
        <begin position="1"/>
        <end position="38"/>
    </location>
</feature>
<feature type="domain" description="Sushi" evidence="6">
    <location>
        <begin position="220"/>
        <end position="279"/>
    </location>
</feature>
<dbReference type="PANTHER" id="PTHR19325:SF575">
    <property type="entry name" value="LOCOMOTION-RELATED PROTEIN HIKARU GENKI"/>
    <property type="match status" value="1"/>
</dbReference>
<keyword evidence="7" id="KW-0675">Receptor</keyword>
<dbReference type="EMBL" id="MN053059">
    <property type="protein sequence ID" value="QKY88667.1"/>
    <property type="molecule type" value="mRNA"/>
</dbReference>
<keyword evidence="2" id="KW-0677">Repeat</keyword>
<dbReference type="PROSITE" id="PS50923">
    <property type="entry name" value="SUSHI"/>
    <property type="match status" value="7"/>
</dbReference>
<organism evidence="7">
    <name type="scientific">Botryllus schlosseri</name>
    <name type="common">Golden star tunicate</name>
    <name type="synonym">Alcyonium schlosseri</name>
    <dbReference type="NCBI Taxonomy" id="30301"/>
    <lineage>
        <taxon>Eukaryota</taxon>
        <taxon>Metazoa</taxon>
        <taxon>Chordata</taxon>
        <taxon>Tunicata</taxon>
        <taxon>Ascidiacea</taxon>
        <taxon>Stolidobranchia</taxon>
        <taxon>Styelidae</taxon>
        <taxon>Botryllus</taxon>
    </lineage>
</organism>
<dbReference type="InterPro" id="IPR035976">
    <property type="entry name" value="Sushi/SCR/CCP_sf"/>
</dbReference>
<keyword evidence="3 5" id="KW-1015">Disulfide bond</keyword>
<dbReference type="AlphaFoldDB" id="A0A7S6BFR2"/>
<reference evidence="7" key="1">
    <citation type="submission" date="2019-06" db="EMBL/GenBank/DDBJ databases">
        <authorList>
            <person name="Franchi N."/>
            <person name="Ballarin L."/>
        </authorList>
    </citation>
    <scope>NUCLEOTIDE SEQUENCE</scope>
</reference>
<name>A0A7S6BFR2_BOTSH</name>
<dbReference type="SMART" id="SM00032">
    <property type="entry name" value="CCP"/>
    <property type="match status" value="7"/>
</dbReference>
<feature type="disulfide bond" evidence="5">
    <location>
        <begin position="250"/>
        <end position="277"/>
    </location>
</feature>
<sequence>MGDTVRYVCNPGYELIGTVTAKCTGSGKFNGKVPTCASITCLNPGSPTYASINPDLPQYVFGTTITYVCIDGYETNDETESVCSRNGLFSNPPPVCTMIIVSCRFPGNPVNGVTTPKKVSYEVAERITYQCNRGYTISGVTSSICTSQGNFTGRVPTCKVTTCKNPGELANGYFRPNILNYGEGQSIRYFCHEGYRINGHETAECEDGTFDRAQPRCEPITCAYPGSPTDGKTFPRRSSYTFNQTVEYRCDDDYELIGSNKARCIASGKFDNEPSLCRKITCLTPEKPKFGGFKPFKLRYGIGDFITYECSAGYQLRGDEESKCLSTGAFSSQAPLCIRRQCKYLVELNNGNIFPKQQLYDIGDTIKYRCDDGYRKFGADSATCQNDGTFSADTPNCRSMRI</sequence>
<feature type="domain" description="Sushi" evidence="6">
    <location>
        <begin position="340"/>
        <end position="399"/>
    </location>
</feature>
<evidence type="ECO:0000256" key="4">
    <source>
        <dbReference type="ARBA" id="ARBA00023180"/>
    </source>
</evidence>
<dbReference type="Gene3D" id="2.10.70.10">
    <property type="entry name" value="Complement Module, domain 1"/>
    <property type="match status" value="7"/>
</dbReference>
<feature type="disulfide bond" evidence="5">
    <location>
        <begin position="310"/>
        <end position="337"/>
    </location>
</feature>
<keyword evidence="1 5" id="KW-0768">Sushi</keyword>
<feature type="domain" description="Sushi" evidence="6">
    <location>
        <begin position="39"/>
        <end position="98"/>
    </location>
</feature>
<feature type="domain" description="Sushi" evidence="6">
    <location>
        <begin position="280"/>
        <end position="339"/>
    </location>
</feature>
<dbReference type="PANTHER" id="PTHR19325">
    <property type="entry name" value="COMPLEMENT COMPONENT-RELATED SUSHI DOMAIN-CONTAINING"/>
    <property type="match status" value="1"/>
</dbReference>
<feature type="disulfide bond" evidence="5">
    <location>
        <begin position="370"/>
        <end position="397"/>
    </location>
</feature>
<evidence type="ECO:0000256" key="1">
    <source>
        <dbReference type="ARBA" id="ARBA00022659"/>
    </source>
</evidence>
<evidence type="ECO:0000256" key="5">
    <source>
        <dbReference type="PROSITE-ProRule" id="PRU00302"/>
    </source>
</evidence>
<evidence type="ECO:0000259" key="6">
    <source>
        <dbReference type="PROSITE" id="PS50923"/>
    </source>
</evidence>
<dbReference type="SUPFAM" id="SSF57535">
    <property type="entry name" value="Complement control module/SCR domain"/>
    <property type="match status" value="7"/>
</dbReference>
<comment type="caution">
    <text evidence="5">Lacks conserved residue(s) required for the propagation of feature annotation.</text>
</comment>
<feature type="domain" description="Sushi" evidence="6">
    <location>
        <begin position="101"/>
        <end position="160"/>
    </location>
</feature>
<keyword evidence="4" id="KW-0325">Glycoprotein</keyword>
<protein>
    <submittedName>
        <fullName evidence="7">Putative soluble C3b receptor CR1_S1</fullName>
    </submittedName>
</protein>
<dbReference type="CDD" id="cd00033">
    <property type="entry name" value="CCP"/>
    <property type="match status" value="7"/>
</dbReference>
<proteinExistence type="evidence at transcript level"/>